<accession>A0A444HB33</accession>
<feature type="chain" id="PRO_5019243890" description="Secreted protein" evidence="1">
    <location>
        <begin position="22"/>
        <end position="214"/>
    </location>
</feature>
<evidence type="ECO:0000313" key="3">
    <source>
        <dbReference type="Proteomes" id="UP000287527"/>
    </source>
</evidence>
<sequence length="214" mass="23533">MHRIKYIFIVLFILSGTGLYAQVDNPTGGIAIPKSKTPIAPTAPAKAEAPSKVAQPKKTFMSYDLGGKGLSMEKKNDFVSRGAEFEDKANASVRSKGESNVAFRGHQFFGELTTKSQYLNVLASDYGFQDGDRIKVLINDRVVIEEFTLTNNSKALQLMLSPGFNKIDFEAMNQGTSGPNTAEFAIYDDKEKLLMSNQWNLATGFKASVMVIKE</sequence>
<dbReference type="AlphaFoldDB" id="A0A444HB33"/>
<evidence type="ECO:0000256" key="1">
    <source>
        <dbReference type="SAM" id="SignalP"/>
    </source>
</evidence>
<proteinExistence type="predicted"/>
<comment type="caution">
    <text evidence="2">The sequence shown here is derived from an EMBL/GenBank/DDBJ whole genome shotgun (WGS) entry which is preliminary data.</text>
</comment>
<keyword evidence="1" id="KW-0732">Signal</keyword>
<organism evidence="2 3">
    <name type="scientific">Flavobacterium cerinum</name>
    <dbReference type="NCBI Taxonomy" id="2502784"/>
    <lineage>
        <taxon>Bacteria</taxon>
        <taxon>Pseudomonadati</taxon>
        <taxon>Bacteroidota</taxon>
        <taxon>Flavobacteriia</taxon>
        <taxon>Flavobacteriales</taxon>
        <taxon>Flavobacteriaceae</taxon>
        <taxon>Flavobacterium</taxon>
    </lineage>
</organism>
<evidence type="ECO:0000313" key="2">
    <source>
        <dbReference type="EMBL" id="RWX00523.1"/>
    </source>
</evidence>
<name>A0A444HB33_9FLAO</name>
<dbReference type="EMBL" id="SBII01000005">
    <property type="protein sequence ID" value="RWX00523.1"/>
    <property type="molecule type" value="Genomic_DNA"/>
</dbReference>
<protein>
    <recommendedName>
        <fullName evidence="4">Secreted protein</fullName>
    </recommendedName>
</protein>
<dbReference type="Proteomes" id="UP000287527">
    <property type="component" value="Unassembled WGS sequence"/>
</dbReference>
<keyword evidence="3" id="KW-1185">Reference proteome</keyword>
<reference evidence="2 3" key="1">
    <citation type="submission" date="2019-01" db="EMBL/GenBank/DDBJ databases">
        <title>Flavobacterium sp. nov.,isolated from freshwater.</title>
        <authorList>
            <person name="Zhang R."/>
            <person name="Du Z.-J."/>
        </authorList>
    </citation>
    <scope>NUCLEOTIDE SEQUENCE [LARGE SCALE GENOMIC DNA]</scope>
    <source>
        <strain evidence="2 3">1E403</strain>
    </source>
</reference>
<dbReference type="RefSeq" id="WP_128389752.1">
    <property type="nucleotide sequence ID" value="NZ_SBII01000005.1"/>
</dbReference>
<feature type="signal peptide" evidence="1">
    <location>
        <begin position="1"/>
        <end position="21"/>
    </location>
</feature>
<evidence type="ECO:0008006" key="4">
    <source>
        <dbReference type="Google" id="ProtNLM"/>
    </source>
</evidence>
<dbReference type="OrthoDB" id="1148517at2"/>
<gene>
    <name evidence="2" type="ORF">EPI11_09620</name>
</gene>